<dbReference type="OrthoDB" id="127721at2759"/>
<accession>A0A225V2R9</accession>
<keyword evidence="2" id="KW-1185">Reference proteome</keyword>
<sequence length="258" mass="29565">MDLAVHVIVNGAGWGLSVLTTTVPWCGWALKTYWRELCCALLGALVWTITQPLRSVSGRLLSAVSSFLEKWTEPGSLRFQRYRRYVNKPSVRNKPRYDRYWIMFEAFWATPLVVLEARGVHKYGFGQLLHKWLEAYHVLWCVFLPDLMEYSWKSDSTSPCPHGMVANLKPCLVCLQMGLDSHLCPLVRSLLPDRLHLRVDRVAVPRVANGSYPPTSDQLLLCFLGWCSSSLAVVVIAMVSHWWRWFEGTEAERSPARL</sequence>
<dbReference type="Proteomes" id="UP000198211">
    <property type="component" value="Unassembled WGS sequence"/>
</dbReference>
<comment type="caution">
    <text evidence="1">The sequence shown here is derived from an EMBL/GenBank/DDBJ whole genome shotgun (WGS) entry which is preliminary data.</text>
</comment>
<proteinExistence type="predicted"/>
<dbReference type="AlphaFoldDB" id="A0A225V2R9"/>
<feature type="non-terminal residue" evidence="1">
    <location>
        <position position="258"/>
    </location>
</feature>
<name>A0A225V2R9_9STRA</name>
<reference evidence="2" key="1">
    <citation type="submission" date="2017-03" db="EMBL/GenBank/DDBJ databases">
        <title>Phytopthora megakarya and P. palmivora, two closely related causual agents of cacao black pod achieved similar genome size and gene model numbers by different mechanisms.</title>
        <authorList>
            <person name="Ali S."/>
            <person name="Shao J."/>
            <person name="Larry D.J."/>
            <person name="Kronmiller B."/>
            <person name="Shen D."/>
            <person name="Strem M.D."/>
            <person name="Melnick R.L."/>
            <person name="Guiltinan M.J."/>
            <person name="Tyler B.M."/>
            <person name="Meinhardt L.W."/>
            <person name="Bailey B.A."/>
        </authorList>
    </citation>
    <scope>NUCLEOTIDE SEQUENCE [LARGE SCALE GENOMIC DNA]</scope>
    <source>
        <strain evidence="2">zdho120</strain>
    </source>
</reference>
<protein>
    <submittedName>
        <fullName evidence="1">Uncharacterized protein</fullName>
    </submittedName>
</protein>
<dbReference type="EMBL" id="NBNE01007774">
    <property type="protein sequence ID" value="OWZ00246.1"/>
    <property type="molecule type" value="Genomic_DNA"/>
</dbReference>
<gene>
    <name evidence="1" type="ORF">PHMEG_00028607</name>
</gene>
<evidence type="ECO:0000313" key="1">
    <source>
        <dbReference type="EMBL" id="OWZ00246.1"/>
    </source>
</evidence>
<evidence type="ECO:0000313" key="2">
    <source>
        <dbReference type="Proteomes" id="UP000198211"/>
    </source>
</evidence>
<organism evidence="1 2">
    <name type="scientific">Phytophthora megakarya</name>
    <dbReference type="NCBI Taxonomy" id="4795"/>
    <lineage>
        <taxon>Eukaryota</taxon>
        <taxon>Sar</taxon>
        <taxon>Stramenopiles</taxon>
        <taxon>Oomycota</taxon>
        <taxon>Peronosporomycetes</taxon>
        <taxon>Peronosporales</taxon>
        <taxon>Peronosporaceae</taxon>
        <taxon>Phytophthora</taxon>
    </lineage>
</organism>